<dbReference type="PANTHER" id="PTHR31900">
    <property type="entry name" value="F-BOX/RNI SUPERFAMILY PROTEIN-RELATED"/>
    <property type="match status" value="1"/>
</dbReference>
<dbReference type="SUPFAM" id="SSF52047">
    <property type="entry name" value="RNI-like"/>
    <property type="match status" value="1"/>
</dbReference>
<dbReference type="EnsemblPlants" id="Bra007436.1">
    <property type="protein sequence ID" value="Bra007436.1-P"/>
    <property type="gene ID" value="Bra007436"/>
</dbReference>
<dbReference type="PANTHER" id="PTHR31900:SF34">
    <property type="entry name" value="EMB|CAB62440.1-RELATED"/>
    <property type="match status" value="1"/>
</dbReference>
<dbReference type="AlphaFoldDB" id="M4CT93"/>
<sequence>MSKSLVRLRVSGTDEFTIIDVGEVSLSLPKLNTLHMNDVGFADESGAAFAKLVSSCHALEELVMDKIMWDFRGSCSVSNSSLKRVTIYSENIDDEDPKNQSADAGSSEEDEYLFESDDDEEKEMVGNATNFFKGICNVQILYLSAKTLEKLQSVSTIASPKCNLQVISQNLSLSSTLPCSLTKKWSAPPNEEYTWFLKAVT</sequence>
<evidence type="ECO:0000256" key="1">
    <source>
        <dbReference type="SAM" id="MobiDB-lite"/>
    </source>
</evidence>
<accession>M4CT93</accession>
<dbReference type="HOGENOM" id="CLU_1362149_0_0_1"/>
<dbReference type="InterPro" id="IPR032675">
    <property type="entry name" value="LRR_dom_sf"/>
</dbReference>
<keyword evidence="3" id="KW-1185">Reference proteome</keyword>
<evidence type="ECO:0008006" key="4">
    <source>
        <dbReference type="Google" id="ProtNLM"/>
    </source>
</evidence>
<proteinExistence type="predicted"/>
<reference evidence="2 3" key="2">
    <citation type="journal article" date="2018" name="Hortic Res">
        <title>Improved Brassica rapa reference genome by single-molecule sequencing and chromosome conformation capture technologies.</title>
        <authorList>
            <person name="Zhang L."/>
            <person name="Cai X."/>
            <person name="Wu J."/>
            <person name="Liu M."/>
            <person name="Grob S."/>
            <person name="Cheng F."/>
            <person name="Liang J."/>
            <person name="Cai C."/>
            <person name="Liu Z."/>
            <person name="Liu B."/>
            <person name="Wang F."/>
            <person name="Li S."/>
            <person name="Liu F."/>
            <person name="Li X."/>
            <person name="Cheng L."/>
            <person name="Yang W."/>
            <person name="Li M.H."/>
            <person name="Grossniklaus U."/>
            <person name="Zheng H."/>
            <person name="Wang X."/>
        </authorList>
    </citation>
    <scope>NUCLEOTIDE SEQUENCE [LARGE SCALE GENOMIC DNA]</scope>
    <source>
        <strain evidence="2 3">cv. Chiifu-401-42</strain>
    </source>
</reference>
<reference evidence="2" key="3">
    <citation type="submission" date="2023-03" db="UniProtKB">
        <authorList>
            <consortium name="EnsemblPlants"/>
        </authorList>
    </citation>
    <scope>IDENTIFICATION</scope>
    <source>
        <strain evidence="2">cv. Chiifu-401-42</strain>
    </source>
</reference>
<evidence type="ECO:0000313" key="2">
    <source>
        <dbReference type="EnsemblPlants" id="Bra007436.1-P"/>
    </source>
</evidence>
<feature type="region of interest" description="Disordered" evidence="1">
    <location>
        <begin position="93"/>
        <end position="118"/>
    </location>
</feature>
<organism evidence="2 3">
    <name type="scientific">Brassica campestris</name>
    <name type="common">Field mustard</name>
    <dbReference type="NCBI Taxonomy" id="3711"/>
    <lineage>
        <taxon>Eukaryota</taxon>
        <taxon>Viridiplantae</taxon>
        <taxon>Streptophyta</taxon>
        <taxon>Embryophyta</taxon>
        <taxon>Tracheophyta</taxon>
        <taxon>Spermatophyta</taxon>
        <taxon>Magnoliopsida</taxon>
        <taxon>eudicotyledons</taxon>
        <taxon>Gunneridae</taxon>
        <taxon>Pentapetalae</taxon>
        <taxon>rosids</taxon>
        <taxon>malvids</taxon>
        <taxon>Brassicales</taxon>
        <taxon>Brassicaceae</taxon>
        <taxon>Brassiceae</taxon>
        <taxon>Brassica</taxon>
    </lineage>
</organism>
<protein>
    <recommendedName>
        <fullName evidence="4">FBD domain-containing protein</fullName>
    </recommendedName>
</protein>
<dbReference type="Gramene" id="Bra007436.1">
    <property type="protein sequence ID" value="Bra007436.1-P"/>
    <property type="gene ID" value="Bra007436"/>
</dbReference>
<dbReference type="Gene3D" id="3.80.10.10">
    <property type="entry name" value="Ribonuclease Inhibitor"/>
    <property type="match status" value="1"/>
</dbReference>
<reference evidence="2 3" key="1">
    <citation type="journal article" date="2011" name="Nat. Genet.">
        <title>The genome of the mesopolyploid crop species Brassica rapa.</title>
        <authorList>
            <consortium name="Brassica rapa Genome Sequencing Project Consortium"/>
            <person name="Wang X."/>
            <person name="Wang H."/>
            <person name="Wang J."/>
            <person name="Sun R."/>
            <person name="Wu J."/>
            <person name="Liu S."/>
            <person name="Bai Y."/>
            <person name="Mun J.H."/>
            <person name="Bancroft I."/>
            <person name="Cheng F."/>
            <person name="Huang S."/>
            <person name="Li X."/>
            <person name="Hua W."/>
            <person name="Wang J."/>
            <person name="Wang X."/>
            <person name="Freeling M."/>
            <person name="Pires J.C."/>
            <person name="Paterson A.H."/>
            <person name="Chalhoub B."/>
            <person name="Wang B."/>
            <person name="Hayward A."/>
            <person name="Sharpe A.G."/>
            <person name="Park B.S."/>
            <person name="Weisshaar B."/>
            <person name="Liu B."/>
            <person name="Li B."/>
            <person name="Liu B."/>
            <person name="Tong C."/>
            <person name="Song C."/>
            <person name="Duran C."/>
            <person name="Peng C."/>
            <person name="Geng C."/>
            <person name="Koh C."/>
            <person name="Lin C."/>
            <person name="Edwards D."/>
            <person name="Mu D."/>
            <person name="Shen D."/>
            <person name="Soumpourou E."/>
            <person name="Li F."/>
            <person name="Fraser F."/>
            <person name="Conant G."/>
            <person name="Lassalle G."/>
            <person name="King G.J."/>
            <person name="Bonnema G."/>
            <person name="Tang H."/>
            <person name="Wang H."/>
            <person name="Belcram H."/>
            <person name="Zhou H."/>
            <person name="Hirakawa H."/>
            <person name="Abe H."/>
            <person name="Guo H."/>
            <person name="Wang H."/>
            <person name="Jin H."/>
            <person name="Parkin I.A."/>
            <person name="Batley J."/>
            <person name="Kim J.S."/>
            <person name="Just J."/>
            <person name="Li J."/>
            <person name="Xu J."/>
            <person name="Deng J."/>
            <person name="Kim J.A."/>
            <person name="Li J."/>
            <person name="Yu J."/>
            <person name="Meng J."/>
            <person name="Wang J."/>
            <person name="Min J."/>
            <person name="Poulain J."/>
            <person name="Wang J."/>
            <person name="Hatakeyama K."/>
            <person name="Wu K."/>
            <person name="Wang L."/>
            <person name="Fang L."/>
            <person name="Trick M."/>
            <person name="Links M.G."/>
            <person name="Zhao M."/>
            <person name="Jin M."/>
            <person name="Ramchiary N."/>
            <person name="Drou N."/>
            <person name="Berkman P.J."/>
            <person name="Cai Q."/>
            <person name="Huang Q."/>
            <person name="Li R."/>
            <person name="Tabata S."/>
            <person name="Cheng S."/>
            <person name="Zhang S."/>
            <person name="Zhang S."/>
            <person name="Huang S."/>
            <person name="Sato S."/>
            <person name="Sun S."/>
            <person name="Kwon S.J."/>
            <person name="Choi S.R."/>
            <person name="Lee T.H."/>
            <person name="Fan W."/>
            <person name="Zhao X."/>
            <person name="Tan X."/>
            <person name="Xu X."/>
            <person name="Wang Y."/>
            <person name="Qiu Y."/>
            <person name="Yin Y."/>
            <person name="Li Y."/>
            <person name="Du Y."/>
            <person name="Liao Y."/>
            <person name="Lim Y."/>
            <person name="Narusaka Y."/>
            <person name="Wang Y."/>
            <person name="Wang Z."/>
            <person name="Li Z."/>
            <person name="Wang Z."/>
            <person name="Xiong Z."/>
            <person name="Zhang Z."/>
        </authorList>
    </citation>
    <scope>NUCLEOTIDE SEQUENCE [LARGE SCALE GENOMIC DNA]</scope>
    <source>
        <strain evidence="2 3">cv. Chiifu-401-42</strain>
    </source>
</reference>
<feature type="compositionally biased region" description="Acidic residues" evidence="1">
    <location>
        <begin position="106"/>
        <end position="118"/>
    </location>
</feature>
<evidence type="ECO:0000313" key="3">
    <source>
        <dbReference type="Proteomes" id="UP000011750"/>
    </source>
</evidence>
<dbReference type="InterPro" id="IPR050232">
    <property type="entry name" value="FBL13/AtMIF1-like"/>
</dbReference>
<name>M4CT93_BRACM</name>
<dbReference type="Proteomes" id="UP000011750">
    <property type="component" value="Chromosome A09"/>
</dbReference>
<dbReference type="InParanoid" id="M4CT93"/>
<dbReference type="STRING" id="51351.M4CT93"/>